<dbReference type="GO" id="GO:0097176">
    <property type="term" value="P:epoxide metabolic process"/>
    <property type="evidence" value="ECO:0007669"/>
    <property type="project" value="TreeGrafter"/>
</dbReference>
<evidence type="ECO:0000313" key="7">
    <source>
        <dbReference type="RefSeq" id="XP_030980184.1"/>
    </source>
</evidence>
<evidence type="ECO:0000259" key="5">
    <source>
        <dbReference type="Pfam" id="PF06441"/>
    </source>
</evidence>
<dbReference type="PANTHER" id="PTHR21661">
    <property type="entry name" value="EPOXIDE HYDROLASE 1-RELATED"/>
    <property type="match status" value="1"/>
</dbReference>
<dbReference type="SUPFAM" id="SSF53474">
    <property type="entry name" value="alpha/beta-Hydrolases"/>
    <property type="match status" value="1"/>
</dbReference>
<feature type="active site" description="Nucleophile" evidence="4">
    <location>
        <position position="187"/>
    </location>
</feature>
<evidence type="ECO:0000256" key="1">
    <source>
        <dbReference type="ARBA" id="ARBA00010088"/>
    </source>
</evidence>
<dbReference type="InterPro" id="IPR016292">
    <property type="entry name" value="Epoxide_hydrolase"/>
</dbReference>
<keyword evidence="3" id="KW-0378">Hydrolase</keyword>
<feature type="active site" description="Proton donor" evidence="4">
    <location>
        <position position="317"/>
    </location>
</feature>
<gene>
    <name evidence="7" type="ORF">PgNI_10275</name>
</gene>
<evidence type="ECO:0000256" key="4">
    <source>
        <dbReference type="PIRSR" id="PIRSR001112-1"/>
    </source>
</evidence>
<evidence type="ECO:0000256" key="2">
    <source>
        <dbReference type="ARBA" id="ARBA00022797"/>
    </source>
</evidence>
<feature type="active site" description="Proton acceptor" evidence="4">
    <location>
        <position position="380"/>
    </location>
</feature>
<reference evidence="6 7" key="1">
    <citation type="journal article" date="2019" name="Mol. Biol. Evol.">
        <title>Blast fungal genomes show frequent chromosomal changes, gene gains and losses, and effector gene turnover.</title>
        <authorList>
            <person name="Gomez Luciano L.B."/>
            <person name="Jason Tsai I."/>
            <person name="Chuma I."/>
            <person name="Tosa Y."/>
            <person name="Chen Y.H."/>
            <person name="Li J.Y."/>
            <person name="Li M.Y."/>
            <person name="Jade Lu M.Y."/>
            <person name="Nakayashiki H."/>
            <person name="Li W.H."/>
        </authorList>
    </citation>
    <scope>NUCLEOTIDE SEQUENCE [LARGE SCALE GENOMIC DNA]</scope>
    <source>
        <strain evidence="6 7">NI907</strain>
    </source>
</reference>
<organism evidence="6 7">
    <name type="scientific">Pyricularia grisea</name>
    <name type="common">Crabgrass-specific blast fungus</name>
    <name type="synonym">Magnaporthe grisea</name>
    <dbReference type="NCBI Taxonomy" id="148305"/>
    <lineage>
        <taxon>Eukaryota</taxon>
        <taxon>Fungi</taxon>
        <taxon>Dikarya</taxon>
        <taxon>Ascomycota</taxon>
        <taxon>Pezizomycotina</taxon>
        <taxon>Sordariomycetes</taxon>
        <taxon>Sordariomycetidae</taxon>
        <taxon>Magnaporthales</taxon>
        <taxon>Pyriculariaceae</taxon>
        <taxon>Pyricularia</taxon>
    </lineage>
</organism>
<dbReference type="PANTHER" id="PTHR21661:SF35">
    <property type="entry name" value="EPOXIDE HYDROLASE"/>
    <property type="match status" value="1"/>
</dbReference>
<dbReference type="InterPro" id="IPR029058">
    <property type="entry name" value="AB_hydrolase_fold"/>
</dbReference>
<evidence type="ECO:0000256" key="3">
    <source>
        <dbReference type="ARBA" id="ARBA00022801"/>
    </source>
</evidence>
<dbReference type="GO" id="GO:0004301">
    <property type="term" value="F:epoxide hydrolase activity"/>
    <property type="evidence" value="ECO:0007669"/>
    <property type="project" value="TreeGrafter"/>
</dbReference>
<accession>A0A6P8AZD1</accession>
<dbReference type="Gene3D" id="3.40.50.1820">
    <property type="entry name" value="alpha/beta hydrolase"/>
    <property type="match status" value="1"/>
</dbReference>
<reference evidence="7" key="2">
    <citation type="submission" date="2019-10" db="EMBL/GenBank/DDBJ databases">
        <authorList>
            <consortium name="NCBI Genome Project"/>
        </authorList>
    </citation>
    <scope>NUCLEOTIDE SEQUENCE</scope>
    <source>
        <strain evidence="7">NI907</strain>
    </source>
</reference>
<dbReference type="GeneID" id="41965156"/>
<dbReference type="Pfam" id="PF06441">
    <property type="entry name" value="EHN"/>
    <property type="match status" value="1"/>
</dbReference>
<reference evidence="7" key="3">
    <citation type="submission" date="2025-08" db="UniProtKB">
        <authorList>
            <consortium name="RefSeq"/>
        </authorList>
    </citation>
    <scope>IDENTIFICATION</scope>
    <source>
        <strain evidence="7">NI907</strain>
    </source>
</reference>
<keyword evidence="2" id="KW-0058">Aromatic hydrocarbons catabolism</keyword>
<proteinExistence type="inferred from homology"/>
<dbReference type="Proteomes" id="UP000515153">
    <property type="component" value="Chromosome VII"/>
</dbReference>
<evidence type="ECO:0000313" key="6">
    <source>
        <dbReference type="Proteomes" id="UP000515153"/>
    </source>
</evidence>
<dbReference type="RefSeq" id="XP_030980184.1">
    <property type="nucleotide sequence ID" value="XM_031130248.1"/>
</dbReference>
<dbReference type="AlphaFoldDB" id="A0A6P8AZD1"/>
<dbReference type="InterPro" id="IPR000639">
    <property type="entry name" value="Epox_hydrolase-like"/>
</dbReference>
<dbReference type="InterPro" id="IPR010497">
    <property type="entry name" value="Epoxide_hydro_N"/>
</dbReference>
<protein>
    <recommendedName>
        <fullName evidence="5">Epoxide hydrolase N-terminal domain-containing protein</fullName>
    </recommendedName>
</protein>
<keyword evidence="6" id="KW-1185">Reference proteome</keyword>
<dbReference type="KEGG" id="pgri:PgNI_10275"/>
<sequence length="409" mass="46791">MTDEIRPFKINISDEELDNLNKKLALARIPDNVADAEWGEENGVTVDFIRRTVEHWRSRYSWREQEAKLNQMPQFKTTITLSATNKAGQAFDPVEVHFAHVKTTATDQKPAIPLLFLHGWPGHFAEVQKALTALTAAGFDVVSPSLMGYGWSSLPRQAGFNFFHHGDVFHRLMVRLGYDRYVVQGGDWGAIVSRALLMQYPEHAVALHLNMPFIRNRPELKPGDEKNFTETELAMIKRYEWFAKEQRAYAQVHATKPRTIGFAMHDSPVGMLAWMADKMNIWSDLENLPGGGYTADEYITWTLMHYFPGPTTAMQMYRANFSEEMQTTLTDPVAKLLATNRVENPVGVTVFAKEIAAAPRVWFEKENNVVFWRFHAKGGHFAAYEQPKDFAEDVIEFLSGQWKSFQQKL</sequence>
<feature type="domain" description="Epoxide hydrolase N-terminal" evidence="5">
    <location>
        <begin position="5"/>
        <end position="127"/>
    </location>
</feature>
<dbReference type="PIRSF" id="PIRSF001112">
    <property type="entry name" value="Epoxide_hydrolase"/>
    <property type="match status" value="1"/>
</dbReference>
<dbReference type="PRINTS" id="PR00412">
    <property type="entry name" value="EPOXHYDRLASE"/>
</dbReference>
<name>A0A6P8AZD1_PYRGI</name>
<comment type="similarity">
    <text evidence="1">Belongs to the peptidase S33 family.</text>
</comment>